<protein>
    <submittedName>
        <fullName evidence="1">Uncharacterized protein</fullName>
    </submittedName>
</protein>
<gene>
    <name evidence="1" type="ORF">10S11_71</name>
</gene>
<accession>A0A2H4J362</accession>
<dbReference type="EMBL" id="MF417875">
    <property type="protein sequence ID" value="ASN68333.1"/>
    <property type="molecule type" value="Genomic_DNA"/>
</dbReference>
<name>A0A2H4J362_9CAUD</name>
<proteinExistence type="predicted"/>
<evidence type="ECO:0000313" key="1">
    <source>
        <dbReference type="EMBL" id="ASN68333.1"/>
    </source>
</evidence>
<organism evidence="1">
    <name type="scientific">uncultured Caudovirales phage</name>
    <dbReference type="NCBI Taxonomy" id="2100421"/>
    <lineage>
        <taxon>Viruses</taxon>
        <taxon>Duplodnaviria</taxon>
        <taxon>Heunggongvirae</taxon>
        <taxon>Uroviricota</taxon>
        <taxon>Caudoviricetes</taxon>
        <taxon>Peduoviridae</taxon>
        <taxon>Maltschvirus</taxon>
        <taxon>Maltschvirus maltsch</taxon>
    </lineage>
</organism>
<reference evidence="1" key="1">
    <citation type="submission" date="2017-06" db="EMBL/GenBank/DDBJ databases">
        <title>Novel phages from South African skin metaviromes.</title>
        <authorList>
            <person name="van Zyl L.J."/>
            <person name="Abrahams Y."/>
            <person name="Stander E.A."/>
            <person name="Kirby B.M."/>
            <person name="Clavaud C."/>
            <person name="Farcet C."/>
            <person name="Breton L."/>
            <person name="Trindade M.I."/>
        </authorList>
    </citation>
    <scope>NUCLEOTIDE SEQUENCE</scope>
</reference>
<sequence>MVNKGVITDMDLLDCQHDYSYEAPKVKIVDACIGCGELIYEGEIYYDIKGMIFCKDCMKHYKRVGAIND</sequence>